<keyword evidence="11 18" id="KW-0067">ATP-binding</keyword>
<organism evidence="19 20">
    <name type="scientific">Parthenolecanium corni</name>
    <dbReference type="NCBI Taxonomy" id="536013"/>
    <lineage>
        <taxon>Eukaryota</taxon>
        <taxon>Metazoa</taxon>
        <taxon>Ecdysozoa</taxon>
        <taxon>Arthropoda</taxon>
        <taxon>Hexapoda</taxon>
        <taxon>Insecta</taxon>
        <taxon>Pterygota</taxon>
        <taxon>Neoptera</taxon>
        <taxon>Paraneoptera</taxon>
        <taxon>Hemiptera</taxon>
        <taxon>Sternorrhyncha</taxon>
        <taxon>Coccoidea</taxon>
        <taxon>Coccidae</taxon>
        <taxon>Parthenolecanium</taxon>
    </lineage>
</organism>
<name>A0AAN9TSU0_9HEMI</name>
<evidence type="ECO:0000313" key="20">
    <source>
        <dbReference type="Proteomes" id="UP001367676"/>
    </source>
</evidence>
<evidence type="ECO:0000256" key="13">
    <source>
        <dbReference type="ARBA" id="ARBA00023011"/>
    </source>
</evidence>
<evidence type="ECO:0000256" key="11">
    <source>
        <dbReference type="ARBA" id="ARBA00022840"/>
    </source>
</evidence>
<evidence type="ECO:0000256" key="16">
    <source>
        <dbReference type="ARBA" id="ARBA00023221"/>
    </source>
</evidence>
<dbReference type="Pfam" id="PF04275">
    <property type="entry name" value="P-mevalo_kinase"/>
    <property type="match status" value="1"/>
</dbReference>
<dbReference type="GO" id="GO:0005829">
    <property type="term" value="C:cytosol"/>
    <property type="evidence" value="ECO:0007669"/>
    <property type="project" value="UniProtKB-SubCell"/>
</dbReference>
<dbReference type="GO" id="GO:0005524">
    <property type="term" value="F:ATP binding"/>
    <property type="evidence" value="ECO:0007669"/>
    <property type="project" value="UniProtKB-KW"/>
</dbReference>
<comment type="subcellular location">
    <subcellularLocation>
        <location evidence="1">Cytoplasm</location>
        <location evidence="1">Cytosol</location>
    </subcellularLocation>
</comment>
<dbReference type="PIRSF" id="PIRSF036639">
    <property type="entry name" value="PMK_anim"/>
    <property type="match status" value="1"/>
</dbReference>
<comment type="pathway">
    <text evidence="2">Isoprenoid biosynthesis; isopentenyl diphosphate biosynthesis via mevalonate pathway; isopentenyl diphosphate from (R)-mevalonate: step 2/3.</text>
</comment>
<keyword evidence="8 18" id="KW-0547">Nucleotide-binding</keyword>
<keyword evidence="6" id="KW-0153">Cholesterol metabolism</keyword>
<dbReference type="AlphaFoldDB" id="A0AAN9TSU0"/>
<dbReference type="GO" id="GO:0019287">
    <property type="term" value="P:isopentenyl diphosphate biosynthetic process, mevalonate pathway"/>
    <property type="evidence" value="ECO:0007669"/>
    <property type="project" value="TreeGrafter"/>
</dbReference>
<keyword evidence="9" id="KW-0418">Kinase</keyword>
<keyword evidence="10" id="KW-0152">Cholesterol biosynthesis</keyword>
<evidence type="ECO:0000256" key="2">
    <source>
        <dbReference type="ARBA" id="ARBA00005017"/>
    </source>
</evidence>
<evidence type="ECO:0000256" key="4">
    <source>
        <dbReference type="ARBA" id="ARBA00022490"/>
    </source>
</evidence>
<dbReference type="InterPro" id="IPR027417">
    <property type="entry name" value="P-loop_NTPase"/>
</dbReference>
<sequence>MGTPTNPKIVLLFSGKRKSGKDYITDLLISKLDPNQAIVLKISAPIKSFWAKSNNLNFDHLLSASSYKEQHRRAMIDWSEEERCKDPGIFCRQAVEMYEAVEKPLWIVSDVRRPTDVTWFKESYPSKINTIRIDASEETRRKRGWTFTSGVDDEPSECGLDDYENWNWRYSNDDDNQEKLESFLTDLTDFVKEHLKS</sequence>
<evidence type="ECO:0000256" key="5">
    <source>
        <dbReference type="ARBA" id="ARBA00022516"/>
    </source>
</evidence>
<evidence type="ECO:0000256" key="6">
    <source>
        <dbReference type="ARBA" id="ARBA00022548"/>
    </source>
</evidence>
<dbReference type="EC" id="2.7.4.2" evidence="3"/>
<dbReference type="GO" id="GO:0006695">
    <property type="term" value="P:cholesterol biosynthetic process"/>
    <property type="evidence" value="ECO:0007669"/>
    <property type="project" value="UniProtKB-KW"/>
</dbReference>
<dbReference type="GO" id="GO:0004631">
    <property type="term" value="F:phosphomevalonate kinase activity"/>
    <property type="evidence" value="ECO:0007669"/>
    <property type="project" value="UniProtKB-EC"/>
</dbReference>
<keyword evidence="13" id="KW-0756">Sterol biosynthesis</keyword>
<evidence type="ECO:0000256" key="10">
    <source>
        <dbReference type="ARBA" id="ARBA00022778"/>
    </source>
</evidence>
<proteinExistence type="predicted"/>
<dbReference type="SUPFAM" id="SSF52540">
    <property type="entry name" value="P-loop containing nucleoside triphosphate hydrolases"/>
    <property type="match status" value="1"/>
</dbReference>
<evidence type="ECO:0000256" key="3">
    <source>
        <dbReference type="ARBA" id="ARBA00012958"/>
    </source>
</evidence>
<evidence type="ECO:0000313" key="19">
    <source>
        <dbReference type="EMBL" id="KAK7604395.1"/>
    </source>
</evidence>
<gene>
    <name evidence="19" type="ORF">V9T40_005581</name>
</gene>
<feature type="binding site" evidence="18">
    <location>
        <position position="172"/>
    </location>
    <ligand>
        <name>substrate</name>
    </ligand>
</feature>
<evidence type="ECO:0000256" key="7">
    <source>
        <dbReference type="ARBA" id="ARBA00022679"/>
    </source>
</evidence>
<evidence type="ECO:0000256" key="12">
    <source>
        <dbReference type="ARBA" id="ARBA00022955"/>
    </source>
</evidence>
<evidence type="ECO:0000256" key="9">
    <source>
        <dbReference type="ARBA" id="ARBA00022777"/>
    </source>
</evidence>
<dbReference type="InterPro" id="IPR005919">
    <property type="entry name" value="Pmev_kin_anim"/>
</dbReference>
<feature type="binding site" evidence="18">
    <location>
        <position position="143"/>
    </location>
    <ligand>
        <name>ATP</name>
        <dbReference type="ChEBI" id="CHEBI:30616"/>
    </ligand>
</feature>
<evidence type="ECO:0000256" key="18">
    <source>
        <dbReference type="PIRSR" id="PIRSR036639-1"/>
    </source>
</evidence>
<keyword evidence="5" id="KW-0444">Lipid biosynthesis</keyword>
<dbReference type="FunFam" id="3.40.50.300:FF:001026">
    <property type="entry name" value="Phosphomevalonate kinase"/>
    <property type="match status" value="1"/>
</dbReference>
<keyword evidence="16" id="KW-0753">Steroid metabolism</keyword>
<keyword evidence="20" id="KW-1185">Reference proteome</keyword>
<evidence type="ECO:0000256" key="8">
    <source>
        <dbReference type="ARBA" id="ARBA00022741"/>
    </source>
</evidence>
<protein>
    <recommendedName>
        <fullName evidence="17">Phosphomevalonate kinase</fullName>
        <ecNumber evidence="3">2.7.4.2</ecNumber>
    </recommendedName>
</protein>
<evidence type="ECO:0000256" key="17">
    <source>
        <dbReference type="ARBA" id="ARBA00034549"/>
    </source>
</evidence>
<reference evidence="19 20" key="1">
    <citation type="submission" date="2024-03" db="EMBL/GenBank/DDBJ databases">
        <title>Adaptation during the transition from Ophiocordyceps entomopathogen to insect associate is accompanied by gene loss and intensified selection.</title>
        <authorList>
            <person name="Ward C.M."/>
            <person name="Onetto C.A."/>
            <person name="Borneman A.R."/>
        </authorList>
    </citation>
    <scope>NUCLEOTIDE SEQUENCE [LARGE SCALE GENOMIC DNA]</scope>
    <source>
        <strain evidence="19">AWRI1</strain>
        <tissue evidence="19">Single Adult Female</tissue>
    </source>
</reference>
<feature type="binding site" evidence="18">
    <location>
        <begin position="16"/>
        <end position="22"/>
    </location>
    <ligand>
        <name>ATP</name>
        <dbReference type="ChEBI" id="CHEBI:30616"/>
    </ligand>
</feature>
<dbReference type="PANTHER" id="PTHR13101">
    <property type="entry name" value="PHOSPHOMEVALONATE KINASE"/>
    <property type="match status" value="1"/>
</dbReference>
<keyword evidence="4" id="KW-0963">Cytoplasm</keyword>
<keyword evidence="12" id="KW-0752">Steroid biosynthesis</keyword>
<accession>A0AAN9TSU0</accession>
<keyword evidence="14" id="KW-0443">Lipid metabolism</keyword>
<dbReference type="PANTHER" id="PTHR13101:SF1">
    <property type="entry name" value="PHOSPHOMEVALONATE KINASE"/>
    <property type="match status" value="1"/>
</dbReference>
<evidence type="ECO:0000256" key="15">
    <source>
        <dbReference type="ARBA" id="ARBA00023166"/>
    </source>
</evidence>
<keyword evidence="15" id="KW-1207">Sterol metabolism</keyword>
<dbReference type="EMBL" id="JBBCAQ010000003">
    <property type="protein sequence ID" value="KAK7604395.1"/>
    <property type="molecule type" value="Genomic_DNA"/>
</dbReference>
<dbReference type="Gene3D" id="3.40.50.300">
    <property type="entry name" value="P-loop containing nucleotide triphosphate hydrolases"/>
    <property type="match status" value="1"/>
</dbReference>
<dbReference type="Proteomes" id="UP001367676">
    <property type="component" value="Unassembled WGS sequence"/>
</dbReference>
<keyword evidence="7" id="KW-0808">Transferase</keyword>
<dbReference type="NCBIfam" id="TIGR01223">
    <property type="entry name" value="Pmev_kin_anim"/>
    <property type="match status" value="1"/>
</dbReference>
<evidence type="ECO:0000256" key="1">
    <source>
        <dbReference type="ARBA" id="ARBA00004514"/>
    </source>
</evidence>
<comment type="caution">
    <text evidence="19">The sequence shown here is derived from an EMBL/GenBank/DDBJ whole genome shotgun (WGS) entry which is preliminary data.</text>
</comment>
<evidence type="ECO:0000256" key="14">
    <source>
        <dbReference type="ARBA" id="ARBA00023098"/>
    </source>
</evidence>